<dbReference type="EMBL" id="AUSU01000238">
    <property type="protein sequence ID" value="EPS73941.1"/>
    <property type="molecule type" value="Genomic_DNA"/>
</dbReference>
<organism evidence="4 5">
    <name type="scientific">Genlisea aurea</name>
    <dbReference type="NCBI Taxonomy" id="192259"/>
    <lineage>
        <taxon>Eukaryota</taxon>
        <taxon>Viridiplantae</taxon>
        <taxon>Streptophyta</taxon>
        <taxon>Embryophyta</taxon>
        <taxon>Tracheophyta</taxon>
        <taxon>Spermatophyta</taxon>
        <taxon>Magnoliopsida</taxon>
        <taxon>eudicotyledons</taxon>
        <taxon>Gunneridae</taxon>
        <taxon>Pentapetalae</taxon>
        <taxon>asterids</taxon>
        <taxon>lamiids</taxon>
        <taxon>Lamiales</taxon>
        <taxon>Lentibulariaceae</taxon>
        <taxon>Genlisea</taxon>
    </lineage>
</organism>
<evidence type="ECO:0000256" key="3">
    <source>
        <dbReference type="SAM" id="MobiDB-lite"/>
    </source>
</evidence>
<sequence length="143" mass="15072">SSSSTSSIGKNSDEAGEVGGGGEEEEVQSGCKAGPMDSLEDLEEVLPGKRGISKFYCGKSKSFTALSDVGLCSSIKDITKPENAYTRKRKNLLAFNNYFNKNPNSFQSRLGGLSKKPSSSRSMVGIAASTNFSGTIHGETSKS</sequence>
<feature type="non-terminal residue" evidence="4">
    <location>
        <position position="1"/>
    </location>
</feature>
<feature type="region of interest" description="Disordered" evidence="3">
    <location>
        <begin position="1"/>
        <end position="38"/>
    </location>
</feature>
<name>S8D956_9LAMI</name>
<keyword evidence="2" id="KW-0539">Nucleus</keyword>
<comment type="caution">
    <text evidence="4">The sequence shown here is derived from an EMBL/GenBank/DDBJ whole genome shotgun (WGS) entry which is preliminary data.</text>
</comment>
<protein>
    <submittedName>
        <fullName evidence="4">Uncharacterized protein</fullName>
    </submittedName>
</protein>
<proteinExistence type="predicted"/>
<evidence type="ECO:0000256" key="1">
    <source>
        <dbReference type="ARBA" id="ARBA00004123"/>
    </source>
</evidence>
<evidence type="ECO:0000313" key="4">
    <source>
        <dbReference type="EMBL" id="EPS73941.1"/>
    </source>
</evidence>
<dbReference type="PANTHER" id="PTHR33172">
    <property type="entry name" value="OS08G0516900 PROTEIN"/>
    <property type="match status" value="1"/>
</dbReference>
<dbReference type="GO" id="GO:0005634">
    <property type="term" value="C:nucleus"/>
    <property type="evidence" value="ECO:0007669"/>
    <property type="project" value="UniProtKB-SubCell"/>
</dbReference>
<comment type="subcellular location">
    <subcellularLocation>
        <location evidence="1">Nucleus</location>
    </subcellularLocation>
</comment>
<keyword evidence="5" id="KW-1185">Reference proteome</keyword>
<dbReference type="InterPro" id="IPR051992">
    <property type="entry name" value="OxStress_Response_Reg"/>
</dbReference>
<dbReference type="OrthoDB" id="691484at2759"/>
<accession>S8D956</accession>
<dbReference type="Proteomes" id="UP000015453">
    <property type="component" value="Unassembled WGS sequence"/>
</dbReference>
<dbReference type="GO" id="GO:0006950">
    <property type="term" value="P:response to stress"/>
    <property type="evidence" value="ECO:0007669"/>
    <property type="project" value="UniProtKB-ARBA"/>
</dbReference>
<feature type="non-terminal residue" evidence="4">
    <location>
        <position position="143"/>
    </location>
</feature>
<gene>
    <name evidence="4" type="ORF">M569_00819</name>
</gene>
<dbReference type="PANTHER" id="PTHR33172:SF96">
    <property type="entry name" value="PROTEIN OXIDATIVE STRESS 3 LIKE 3"/>
    <property type="match status" value="1"/>
</dbReference>
<evidence type="ECO:0000256" key="2">
    <source>
        <dbReference type="ARBA" id="ARBA00023242"/>
    </source>
</evidence>
<reference evidence="4 5" key="1">
    <citation type="journal article" date="2013" name="BMC Genomics">
        <title>The miniature genome of a carnivorous plant Genlisea aurea contains a low number of genes and short non-coding sequences.</title>
        <authorList>
            <person name="Leushkin E.V."/>
            <person name="Sutormin R.A."/>
            <person name="Nabieva E.R."/>
            <person name="Penin A.A."/>
            <person name="Kondrashov A.S."/>
            <person name="Logacheva M.D."/>
        </authorList>
    </citation>
    <scope>NUCLEOTIDE SEQUENCE [LARGE SCALE GENOMIC DNA]</scope>
</reference>
<dbReference type="AlphaFoldDB" id="S8D956"/>
<evidence type="ECO:0000313" key="5">
    <source>
        <dbReference type="Proteomes" id="UP000015453"/>
    </source>
</evidence>